<organism evidence="1">
    <name type="scientific">marine sediment metagenome</name>
    <dbReference type="NCBI Taxonomy" id="412755"/>
    <lineage>
        <taxon>unclassified sequences</taxon>
        <taxon>metagenomes</taxon>
        <taxon>ecological metagenomes</taxon>
    </lineage>
</organism>
<comment type="caution">
    <text evidence="1">The sequence shown here is derived from an EMBL/GenBank/DDBJ whole genome shotgun (WGS) entry which is preliminary data.</text>
</comment>
<accession>X1JML0</accession>
<sequence>QDLGYQIPLFKLFFEEPLPKMAQSYAKGISNITGISIDKIKKSKPFLKYKDALIR</sequence>
<feature type="non-terminal residue" evidence="1">
    <location>
        <position position="1"/>
    </location>
</feature>
<name>X1JML0_9ZZZZ</name>
<gene>
    <name evidence="1" type="ORF">S03H2_70684</name>
</gene>
<evidence type="ECO:0000313" key="1">
    <source>
        <dbReference type="EMBL" id="GAH95951.1"/>
    </source>
</evidence>
<proteinExistence type="predicted"/>
<protein>
    <submittedName>
        <fullName evidence="1">Uncharacterized protein</fullName>
    </submittedName>
</protein>
<reference evidence="1" key="1">
    <citation type="journal article" date="2014" name="Front. Microbiol.">
        <title>High frequency of phylogenetically diverse reductive dehalogenase-homologous genes in deep subseafloor sedimentary metagenomes.</title>
        <authorList>
            <person name="Kawai M."/>
            <person name="Futagami T."/>
            <person name="Toyoda A."/>
            <person name="Takaki Y."/>
            <person name="Nishi S."/>
            <person name="Hori S."/>
            <person name="Arai W."/>
            <person name="Tsubouchi T."/>
            <person name="Morono Y."/>
            <person name="Uchiyama I."/>
            <person name="Ito T."/>
            <person name="Fujiyama A."/>
            <person name="Inagaki F."/>
            <person name="Takami H."/>
        </authorList>
    </citation>
    <scope>NUCLEOTIDE SEQUENCE</scope>
    <source>
        <strain evidence="1">Expedition CK06-06</strain>
    </source>
</reference>
<dbReference type="EMBL" id="BARU01047050">
    <property type="protein sequence ID" value="GAH95951.1"/>
    <property type="molecule type" value="Genomic_DNA"/>
</dbReference>
<dbReference type="AlphaFoldDB" id="X1JML0"/>